<evidence type="ECO:0000313" key="1">
    <source>
        <dbReference type="EMBL" id="OGI61205.1"/>
    </source>
</evidence>
<dbReference type="InterPro" id="IPR038570">
    <property type="entry name" value="HicA_sf"/>
</dbReference>
<dbReference type="Gene3D" id="3.30.920.30">
    <property type="entry name" value="Hypothetical protein"/>
    <property type="match status" value="1"/>
</dbReference>
<dbReference type="EMBL" id="MFTI01000003">
    <property type="protein sequence ID" value="OGI61205.1"/>
    <property type="molecule type" value="Genomic_DNA"/>
</dbReference>
<dbReference type="STRING" id="1801732.A2814_01865"/>
<protein>
    <recommendedName>
        <fullName evidence="3">Addiction module toxin, HicA family</fullName>
    </recommendedName>
</protein>
<proteinExistence type="predicted"/>
<name>A0A1F6UUX7_9BACT</name>
<comment type="caution">
    <text evidence="1">The sequence shown here is derived from an EMBL/GenBank/DDBJ whole genome shotgun (WGS) entry which is preliminary data.</text>
</comment>
<dbReference type="AlphaFoldDB" id="A0A1F6UUX7"/>
<sequence length="76" mass="9056">MPRKQNITNRQFQKFLIYIGCSLKRSQGDYFVYVRSGLIRPIIIPLDNPLPQFIVRNNLKLLGISWEEFFNIVDRI</sequence>
<evidence type="ECO:0000313" key="2">
    <source>
        <dbReference type="Proteomes" id="UP000177869"/>
    </source>
</evidence>
<accession>A0A1F6UUX7</accession>
<organism evidence="1 2">
    <name type="scientific">Candidatus Nomurabacteria bacterium RIFCSPHIGHO2_01_FULL_38_19</name>
    <dbReference type="NCBI Taxonomy" id="1801732"/>
    <lineage>
        <taxon>Bacteria</taxon>
        <taxon>Candidatus Nomuraibacteriota</taxon>
    </lineage>
</organism>
<dbReference type="Proteomes" id="UP000177869">
    <property type="component" value="Unassembled WGS sequence"/>
</dbReference>
<evidence type="ECO:0008006" key="3">
    <source>
        <dbReference type="Google" id="ProtNLM"/>
    </source>
</evidence>
<dbReference type="SUPFAM" id="SSF54786">
    <property type="entry name" value="YcfA/nrd intein domain"/>
    <property type="match status" value="1"/>
</dbReference>
<reference evidence="1 2" key="1">
    <citation type="journal article" date="2016" name="Nat. Commun.">
        <title>Thousands of microbial genomes shed light on interconnected biogeochemical processes in an aquifer system.</title>
        <authorList>
            <person name="Anantharaman K."/>
            <person name="Brown C.T."/>
            <person name="Hug L.A."/>
            <person name="Sharon I."/>
            <person name="Castelle C.J."/>
            <person name="Probst A.J."/>
            <person name="Thomas B.C."/>
            <person name="Singh A."/>
            <person name="Wilkins M.J."/>
            <person name="Karaoz U."/>
            <person name="Brodie E.L."/>
            <person name="Williams K.H."/>
            <person name="Hubbard S.S."/>
            <person name="Banfield J.F."/>
        </authorList>
    </citation>
    <scope>NUCLEOTIDE SEQUENCE [LARGE SCALE GENOMIC DNA]</scope>
</reference>
<gene>
    <name evidence="1" type="ORF">A2814_01865</name>
</gene>